<evidence type="ECO:0000313" key="2">
    <source>
        <dbReference type="Proteomes" id="UP000789375"/>
    </source>
</evidence>
<proteinExistence type="predicted"/>
<name>A0A9N9GKW2_FUNMO</name>
<evidence type="ECO:0000313" key="1">
    <source>
        <dbReference type="EMBL" id="CAG8615954.1"/>
    </source>
</evidence>
<sequence>EEVNEEKEERYTESRKITVKENVSLKKYLMYVINISGVELFDKVLQNLLSQGHAAGFNLDL</sequence>
<comment type="caution">
    <text evidence="1">The sequence shown here is derived from an EMBL/GenBank/DDBJ whole genome shotgun (WGS) entry which is preliminary data.</text>
</comment>
<feature type="non-terminal residue" evidence="1">
    <location>
        <position position="61"/>
    </location>
</feature>
<reference evidence="1" key="1">
    <citation type="submission" date="2021-06" db="EMBL/GenBank/DDBJ databases">
        <authorList>
            <person name="Kallberg Y."/>
            <person name="Tangrot J."/>
            <person name="Rosling A."/>
        </authorList>
    </citation>
    <scope>NUCLEOTIDE SEQUENCE</scope>
    <source>
        <strain evidence="1">87-6 pot B 2015</strain>
    </source>
</reference>
<protein>
    <submittedName>
        <fullName evidence="1">2559_t:CDS:1</fullName>
    </submittedName>
</protein>
<dbReference type="AlphaFoldDB" id="A0A9N9GKW2"/>
<keyword evidence="2" id="KW-1185">Reference proteome</keyword>
<dbReference type="Proteomes" id="UP000789375">
    <property type="component" value="Unassembled WGS sequence"/>
</dbReference>
<dbReference type="EMBL" id="CAJVPP010002940">
    <property type="protein sequence ID" value="CAG8615954.1"/>
    <property type="molecule type" value="Genomic_DNA"/>
</dbReference>
<organism evidence="1 2">
    <name type="scientific">Funneliformis mosseae</name>
    <name type="common">Endomycorrhizal fungus</name>
    <name type="synonym">Glomus mosseae</name>
    <dbReference type="NCBI Taxonomy" id="27381"/>
    <lineage>
        <taxon>Eukaryota</taxon>
        <taxon>Fungi</taxon>
        <taxon>Fungi incertae sedis</taxon>
        <taxon>Mucoromycota</taxon>
        <taxon>Glomeromycotina</taxon>
        <taxon>Glomeromycetes</taxon>
        <taxon>Glomerales</taxon>
        <taxon>Glomeraceae</taxon>
        <taxon>Funneliformis</taxon>
    </lineage>
</organism>
<gene>
    <name evidence="1" type="ORF">FMOSSE_LOCUS9718</name>
</gene>
<accession>A0A9N9GKW2</accession>